<name>A0A0C3CZ75_9AGAM</name>
<accession>A0A0C3CZ75</accession>
<protein>
    <submittedName>
        <fullName evidence="1">Uncharacterized protein</fullName>
    </submittedName>
</protein>
<dbReference type="EMBL" id="KN822168">
    <property type="protein sequence ID" value="KIM53865.1"/>
    <property type="molecule type" value="Genomic_DNA"/>
</dbReference>
<organism evidence="1 2">
    <name type="scientific">Scleroderma citrinum Foug A</name>
    <dbReference type="NCBI Taxonomy" id="1036808"/>
    <lineage>
        <taxon>Eukaryota</taxon>
        <taxon>Fungi</taxon>
        <taxon>Dikarya</taxon>
        <taxon>Basidiomycota</taxon>
        <taxon>Agaricomycotina</taxon>
        <taxon>Agaricomycetes</taxon>
        <taxon>Agaricomycetidae</taxon>
        <taxon>Boletales</taxon>
        <taxon>Sclerodermatineae</taxon>
        <taxon>Sclerodermataceae</taxon>
        <taxon>Scleroderma</taxon>
    </lineage>
</organism>
<dbReference type="Proteomes" id="UP000053989">
    <property type="component" value="Unassembled WGS sequence"/>
</dbReference>
<evidence type="ECO:0000313" key="2">
    <source>
        <dbReference type="Proteomes" id="UP000053989"/>
    </source>
</evidence>
<gene>
    <name evidence="1" type="ORF">SCLCIDRAFT_137999</name>
</gene>
<proteinExistence type="predicted"/>
<feature type="non-terminal residue" evidence="1">
    <location>
        <position position="1"/>
    </location>
</feature>
<sequence length="253" mass="28395">VWSLIAEISKSVNYKVLYGKKDKNENTSGKSKASIYKCIGSIVLPKFSLIDPTATGDRIKSKLEMEEGDNDGSDSEKYCDFYIGADGPDESTSDQAKNIWDQIIWEFPFFPELHRIFVARPNVTPIAVTTGVGPHGKKTLHMQPIDEGQQDSTITDQIQTLQDALNHAQAQRTFDDVGGSQSPLEKENFFLDMQTPAFKKAPKPSSLSQECLSKAKEHIQKVSKKCTIEDTLFEIQKMQHFVAEVKLVFCEQE</sequence>
<reference evidence="1 2" key="1">
    <citation type="submission" date="2014-04" db="EMBL/GenBank/DDBJ databases">
        <authorList>
            <consortium name="DOE Joint Genome Institute"/>
            <person name="Kuo A."/>
            <person name="Kohler A."/>
            <person name="Nagy L.G."/>
            <person name="Floudas D."/>
            <person name="Copeland A."/>
            <person name="Barry K.W."/>
            <person name="Cichocki N."/>
            <person name="Veneault-Fourrey C."/>
            <person name="LaButti K."/>
            <person name="Lindquist E.A."/>
            <person name="Lipzen A."/>
            <person name="Lundell T."/>
            <person name="Morin E."/>
            <person name="Murat C."/>
            <person name="Sun H."/>
            <person name="Tunlid A."/>
            <person name="Henrissat B."/>
            <person name="Grigoriev I.V."/>
            <person name="Hibbett D.S."/>
            <person name="Martin F."/>
            <person name="Nordberg H.P."/>
            <person name="Cantor M.N."/>
            <person name="Hua S.X."/>
        </authorList>
    </citation>
    <scope>NUCLEOTIDE SEQUENCE [LARGE SCALE GENOMIC DNA]</scope>
    <source>
        <strain evidence="1 2">Foug A</strain>
    </source>
</reference>
<dbReference type="HOGENOM" id="CLU_071881_0_0_1"/>
<dbReference type="InParanoid" id="A0A0C3CZ75"/>
<evidence type="ECO:0000313" key="1">
    <source>
        <dbReference type="EMBL" id="KIM53865.1"/>
    </source>
</evidence>
<dbReference type="OrthoDB" id="3211402at2759"/>
<dbReference type="AlphaFoldDB" id="A0A0C3CZ75"/>
<reference evidence="2" key="2">
    <citation type="submission" date="2015-01" db="EMBL/GenBank/DDBJ databases">
        <title>Evolutionary Origins and Diversification of the Mycorrhizal Mutualists.</title>
        <authorList>
            <consortium name="DOE Joint Genome Institute"/>
            <consortium name="Mycorrhizal Genomics Consortium"/>
            <person name="Kohler A."/>
            <person name="Kuo A."/>
            <person name="Nagy L.G."/>
            <person name="Floudas D."/>
            <person name="Copeland A."/>
            <person name="Barry K.W."/>
            <person name="Cichocki N."/>
            <person name="Veneault-Fourrey C."/>
            <person name="LaButti K."/>
            <person name="Lindquist E.A."/>
            <person name="Lipzen A."/>
            <person name="Lundell T."/>
            <person name="Morin E."/>
            <person name="Murat C."/>
            <person name="Riley R."/>
            <person name="Ohm R."/>
            <person name="Sun H."/>
            <person name="Tunlid A."/>
            <person name="Henrissat B."/>
            <person name="Grigoriev I.V."/>
            <person name="Hibbett D.S."/>
            <person name="Martin F."/>
        </authorList>
    </citation>
    <scope>NUCLEOTIDE SEQUENCE [LARGE SCALE GENOMIC DNA]</scope>
    <source>
        <strain evidence="2">Foug A</strain>
    </source>
</reference>
<keyword evidence="2" id="KW-1185">Reference proteome</keyword>